<dbReference type="Proteomes" id="UP000724584">
    <property type="component" value="Unassembled WGS sequence"/>
</dbReference>
<comment type="caution">
    <text evidence="1">The sequence shown here is derived from an EMBL/GenBank/DDBJ whole genome shotgun (WGS) entry which is preliminary data.</text>
</comment>
<evidence type="ECO:0000313" key="1">
    <source>
        <dbReference type="EMBL" id="KAH6637172.1"/>
    </source>
</evidence>
<organism evidence="1 2">
    <name type="scientific">Chaetomium tenue</name>
    <dbReference type="NCBI Taxonomy" id="1854479"/>
    <lineage>
        <taxon>Eukaryota</taxon>
        <taxon>Fungi</taxon>
        <taxon>Dikarya</taxon>
        <taxon>Ascomycota</taxon>
        <taxon>Pezizomycotina</taxon>
        <taxon>Sordariomycetes</taxon>
        <taxon>Sordariomycetidae</taxon>
        <taxon>Sordariales</taxon>
        <taxon>Chaetomiaceae</taxon>
        <taxon>Chaetomium</taxon>
    </lineage>
</organism>
<sequence>MSGLEPLVALSLACNIFQLLGAARDTIRTVRQVYQYGELDPALTDHATRLDDLSKRIRPTTMSTTTTQTAALGAGQRNAGQPRLTDQDTQLLGLANRCLNAARDLREEVNFLKGPDTKSKLVAMLKTAVKTAWRHRRLDRLGKEMLDAEQLLQTGLLTRIFEQTEKAIGGLENLDSTLRLFVEEYRAGRLGTVELVRTEATQTRKNVAIQIKRSIHAVTKSTIQETTRVEGSLKRHITQETAQAQRLLGKHISTAIRSRDARERAIQLEARRERLLQSLKFDRMNERRSMVAKSHPETYEWVLRDGSDAKEPAAADADHSWDSFSDWLRSTEPVYWISGKPGSGKTTLVKYLLDHSQTRAFLEQWSPGTIIVSHFFWRPGTQMQQSIRGLFCSLLHQLLDKDKAFLDGTLSNNINTLDKDVETDWSYNELQSTLLDVMVHYPRPMALFLDGLDEVLPADGTLALLDVVDILQQSQGLQGKIKLCLGARREPLIQRKLWACPHLRLEYLNYADLRQYAEGTLSISAQYEICVPPGWKLSMHDGDANGHWVDFSFEKPPTPPAIRYWLIAELVRKAEGVFLWLCLTTKTVMEALWQGQMFTDLQDRIDSLPSDLSKLYADMWARANGDSEHPEHQKRAALYFQLAIKGLFRDRLTPTIATTTDMASQILDRNSYDAGFATSLVELCKAKMRDVEIRCAGLLQVDPIPETADLSGLMPWYGDEYYKLIPYATQEPGPNPVEFVHRTASDFLTDSAEGLMILGKHEISEWYLRQRIVAAGLARCRLFRVGPLVRYLPEDERSVKPPHSVYSYHNRLWHHLALIDFLLHTLPDGDEENARGECDKLLRFCEQLFESGQLFRHYRLLRSSEDFWEQGQQPDGLQILHVYEGIVNREHEFLLEAASLNLNIWSFIWAKVQNLQLNKETLSELLLHVCNMELPAFPYLNYLRVDVGGHFSPKWLHHIKPGSYSTLAIDSGLNLARLLLGRGACPSGKWPRRIGNQYRTSLDAVYVLETPLKGLISSIWQVDRDTSLADSNLASAFLTFIRLLLSNGADADGEEFRVAYQVQDGHLRTSVQGIEGMRFVLVYPLSVILARMLQSWKSRFPEIGSFPETRDTIQDATILGRLTLILHSRGTPARMCFVEANEELDEELMWVTREAERILQAQDRKSCGVPIPLEIQQGLSRVLERRDPGGAEEWQASRRLFEVFQKAGMTSIYWGEWEDGCSIEKACTMGN</sequence>
<protein>
    <submittedName>
        <fullName evidence="1">Uncharacterized protein</fullName>
    </submittedName>
</protein>
<reference evidence="1 2" key="1">
    <citation type="journal article" date="2021" name="Nat. Commun.">
        <title>Genetic determinants of endophytism in the Arabidopsis root mycobiome.</title>
        <authorList>
            <person name="Mesny F."/>
            <person name="Miyauchi S."/>
            <person name="Thiergart T."/>
            <person name="Pickel B."/>
            <person name="Atanasova L."/>
            <person name="Karlsson M."/>
            <person name="Huettel B."/>
            <person name="Barry K.W."/>
            <person name="Haridas S."/>
            <person name="Chen C."/>
            <person name="Bauer D."/>
            <person name="Andreopoulos W."/>
            <person name="Pangilinan J."/>
            <person name="LaButti K."/>
            <person name="Riley R."/>
            <person name="Lipzen A."/>
            <person name="Clum A."/>
            <person name="Drula E."/>
            <person name="Henrissat B."/>
            <person name="Kohler A."/>
            <person name="Grigoriev I.V."/>
            <person name="Martin F.M."/>
            <person name="Hacquard S."/>
        </authorList>
    </citation>
    <scope>NUCLEOTIDE SEQUENCE [LARGE SCALE GENOMIC DNA]</scope>
    <source>
        <strain evidence="1 2">MPI-SDFR-AT-0079</strain>
    </source>
</reference>
<dbReference type="EMBL" id="JAGIZQ010000003">
    <property type="protein sequence ID" value="KAH6637172.1"/>
    <property type="molecule type" value="Genomic_DNA"/>
</dbReference>
<proteinExistence type="predicted"/>
<name>A0ACB7PFR9_9PEZI</name>
<gene>
    <name evidence="1" type="ORF">F5144DRAFT_647151</name>
</gene>
<accession>A0ACB7PFR9</accession>
<evidence type="ECO:0000313" key="2">
    <source>
        <dbReference type="Proteomes" id="UP000724584"/>
    </source>
</evidence>
<keyword evidence="2" id="KW-1185">Reference proteome</keyword>